<sequence length="413" mass="44865">MAEQSADSAYSRLSELGAEVYHRPRAHAPYELPVAALVVQYPGADARAHLQRLREELGARGTVVVADEHRLMRYSRHWDALGNFQTAMGLAQEWGAAMVEGARQGTLTKQERFRFAAQMQEATRERSTPEVAAYVGAVAEGRPAELNGVAGDWMAAALEAHWATGSVLDGLMRDLARADASEAADAIVTSARQQGDQVVRVVDGSRASIEAARAGFAYREGLPTYSGRWSAVLPRERVAWAAAAEREMRDAQAWNRAARIPPIYAYINTSPLKNLPTPYDNGDHRAGGMWHRAELVASGRARPFSVSTGTTRAAERNLAGEAAKWMRRQRDRMSVGDRNYVDTVLRGINRHHEDGNIADLDGVTRAEAAAAARPGPAKSLGQAVRARLAARGLASSPRRSAPRPPAPRRGAAR</sequence>
<name>A0A9X3SHP8_9ACTN</name>
<evidence type="ECO:0000313" key="3">
    <source>
        <dbReference type="Proteomes" id="UP001140076"/>
    </source>
</evidence>
<proteinExistence type="predicted"/>
<dbReference type="EMBL" id="JAJAQC010000024">
    <property type="protein sequence ID" value="MDA0565559.1"/>
    <property type="molecule type" value="Genomic_DNA"/>
</dbReference>
<evidence type="ECO:0000256" key="1">
    <source>
        <dbReference type="SAM" id="MobiDB-lite"/>
    </source>
</evidence>
<gene>
    <name evidence="2" type="ORF">LG943_14720</name>
</gene>
<dbReference type="Proteomes" id="UP001140076">
    <property type="component" value="Unassembled WGS sequence"/>
</dbReference>
<dbReference type="AlphaFoldDB" id="A0A9X3SHP8"/>
<comment type="caution">
    <text evidence="2">The sequence shown here is derived from an EMBL/GenBank/DDBJ whole genome shotgun (WGS) entry which is preliminary data.</text>
</comment>
<feature type="region of interest" description="Disordered" evidence="1">
    <location>
        <begin position="388"/>
        <end position="413"/>
    </location>
</feature>
<keyword evidence="3" id="KW-1185">Reference proteome</keyword>
<protein>
    <submittedName>
        <fullName evidence="2">Uncharacterized protein</fullName>
    </submittedName>
</protein>
<organism evidence="2 3">
    <name type="scientific">Streptomonospora mangrovi</name>
    <dbReference type="NCBI Taxonomy" id="2883123"/>
    <lineage>
        <taxon>Bacteria</taxon>
        <taxon>Bacillati</taxon>
        <taxon>Actinomycetota</taxon>
        <taxon>Actinomycetes</taxon>
        <taxon>Streptosporangiales</taxon>
        <taxon>Nocardiopsidaceae</taxon>
        <taxon>Streptomonospora</taxon>
    </lineage>
</organism>
<evidence type="ECO:0000313" key="2">
    <source>
        <dbReference type="EMBL" id="MDA0565559.1"/>
    </source>
</evidence>
<reference evidence="2" key="1">
    <citation type="submission" date="2021-10" db="EMBL/GenBank/DDBJ databases">
        <title>Streptomonospora sp. nov., isolated from mangrove soil.</title>
        <authorList>
            <person name="Chen X."/>
            <person name="Ge X."/>
            <person name="Liu W."/>
        </authorList>
    </citation>
    <scope>NUCLEOTIDE SEQUENCE</scope>
    <source>
        <strain evidence="2">S1-112</strain>
    </source>
</reference>
<accession>A0A9X3SHP8</accession>
<feature type="compositionally biased region" description="Low complexity" evidence="1">
    <location>
        <begin position="388"/>
        <end position="399"/>
    </location>
</feature>
<dbReference type="RefSeq" id="WP_270072835.1">
    <property type="nucleotide sequence ID" value="NZ_JAJAQC010000024.1"/>
</dbReference>